<evidence type="ECO:0000313" key="3">
    <source>
        <dbReference type="Proteomes" id="UP000241890"/>
    </source>
</evidence>
<name>A0A2R5GE98_9STRA</name>
<dbReference type="InParanoid" id="A0A2R5GE98"/>
<evidence type="ECO:0000259" key="1">
    <source>
        <dbReference type="Pfam" id="PF16531"/>
    </source>
</evidence>
<dbReference type="Pfam" id="PF16531">
    <property type="entry name" value="SAS-6_N"/>
    <property type="match status" value="1"/>
</dbReference>
<dbReference type="EMBL" id="BEYU01000019">
    <property type="protein sequence ID" value="GBG26134.1"/>
    <property type="molecule type" value="Genomic_DNA"/>
</dbReference>
<organism evidence="2 3">
    <name type="scientific">Hondaea fermentalgiana</name>
    <dbReference type="NCBI Taxonomy" id="2315210"/>
    <lineage>
        <taxon>Eukaryota</taxon>
        <taxon>Sar</taxon>
        <taxon>Stramenopiles</taxon>
        <taxon>Bigyra</taxon>
        <taxon>Labyrinthulomycetes</taxon>
        <taxon>Thraustochytrida</taxon>
        <taxon>Thraustochytriidae</taxon>
        <taxon>Hondaea</taxon>
    </lineage>
</organism>
<dbReference type="AlphaFoldDB" id="A0A2R5GE98"/>
<dbReference type="PANTHER" id="PTHR34230:SF2">
    <property type="entry name" value="SPINDLE ASSEMBLY ABNORMAL PROTEIN 6 N-TERMINAL DOMAIN-CONTAINING PROTEIN"/>
    <property type="match status" value="1"/>
</dbReference>
<dbReference type="OrthoDB" id="49058at2759"/>
<protein>
    <submittedName>
        <fullName evidence="2">Spindle assembly abnormal protein 6-like</fullName>
    </submittedName>
</protein>
<keyword evidence="3" id="KW-1185">Reference proteome</keyword>
<accession>A0A2R5GE98</accession>
<dbReference type="PANTHER" id="PTHR34230">
    <property type="entry name" value="ASSEMBLY ABNORMAL PROTEIN 6, PUTATIVE-RELATED"/>
    <property type="match status" value="1"/>
</dbReference>
<proteinExistence type="predicted"/>
<comment type="caution">
    <text evidence="2">The sequence shown here is derived from an EMBL/GenBank/DDBJ whole genome shotgun (WGS) entry which is preliminary data.</text>
</comment>
<dbReference type="Gene3D" id="2.170.210.20">
    <property type="entry name" value="Spindle assembly abnormal protein 6, N-terminal domain"/>
    <property type="match status" value="1"/>
</dbReference>
<dbReference type="InterPro" id="IPR038558">
    <property type="entry name" value="SAS-6_N_sf"/>
</dbReference>
<dbReference type="CDD" id="cd10142">
    <property type="entry name" value="HD_SAS6_N"/>
    <property type="match status" value="1"/>
</dbReference>
<dbReference type="Proteomes" id="UP000241890">
    <property type="component" value="Unassembled WGS sequence"/>
</dbReference>
<feature type="domain" description="Spindle assembly abnormal protein 6 N-terminal" evidence="1">
    <location>
        <begin position="12"/>
        <end position="144"/>
    </location>
</feature>
<sequence length="209" mass="24065">MDPSLQGGWRCVFDREVPLELRYQETRDGPQDVGTLEAIKVKVLALGSDNDPEALRIELSSETDLFFHYTHTVDEAGFRIMQEQQKLMVEFEDYTKVLTRMLNSCIKEPNTHLAIFVLQEDGPSRLDFIKNMEYKFVELLTCDFTRSSEDLVRQHIAYRYNAMKSRLALMQARLSDVNSLVKLKNPSLLLQIRRGSNANGHASSAHLRK</sequence>
<dbReference type="InterPro" id="IPR032396">
    <property type="entry name" value="SAS-6_N"/>
</dbReference>
<gene>
    <name evidence="2" type="ORF">FCC1311_023542</name>
</gene>
<reference evidence="2 3" key="1">
    <citation type="submission" date="2017-12" db="EMBL/GenBank/DDBJ databases">
        <title>Sequencing, de novo assembly and annotation of complete genome of a new Thraustochytrid species, strain FCC1311.</title>
        <authorList>
            <person name="Sedici K."/>
            <person name="Godart F."/>
            <person name="Aiese Cigliano R."/>
            <person name="Sanseverino W."/>
            <person name="Barakat M."/>
            <person name="Ortet P."/>
            <person name="Marechal E."/>
            <person name="Cagnac O."/>
            <person name="Amato A."/>
        </authorList>
    </citation>
    <scope>NUCLEOTIDE SEQUENCE [LARGE SCALE GENOMIC DNA]</scope>
</reference>
<evidence type="ECO:0000313" key="2">
    <source>
        <dbReference type="EMBL" id="GBG26134.1"/>
    </source>
</evidence>